<dbReference type="Pfam" id="PF01850">
    <property type="entry name" value="PIN"/>
    <property type="match status" value="1"/>
</dbReference>
<proteinExistence type="predicted"/>
<dbReference type="InterPro" id="IPR029060">
    <property type="entry name" value="PIN-like_dom_sf"/>
</dbReference>
<dbReference type="Gene3D" id="3.40.50.1010">
    <property type="entry name" value="5'-nuclease"/>
    <property type="match status" value="1"/>
</dbReference>
<evidence type="ECO:0000313" key="2">
    <source>
        <dbReference type="EMBL" id="PZV78587.1"/>
    </source>
</evidence>
<organism evidence="2 3">
    <name type="scientific">Algoriphagus aquaeductus</name>
    <dbReference type="NCBI Taxonomy" id="475299"/>
    <lineage>
        <taxon>Bacteria</taxon>
        <taxon>Pseudomonadati</taxon>
        <taxon>Bacteroidota</taxon>
        <taxon>Cytophagia</taxon>
        <taxon>Cytophagales</taxon>
        <taxon>Cyclobacteriaceae</taxon>
        <taxon>Algoriphagus</taxon>
    </lineage>
</organism>
<comment type="caution">
    <text evidence="2">The sequence shown here is derived from an EMBL/GenBank/DDBJ whole genome shotgun (WGS) entry which is preliminary data.</text>
</comment>
<keyword evidence="3" id="KW-1185">Reference proteome</keyword>
<accession>A0A326RTC9</accession>
<dbReference type="Proteomes" id="UP000248917">
    <property type="component" value="Unassembled WGS sequence"/>
</dbReference>
<dbReference type="AlphaFoldDB" id="A0A326RTC9"/>
<dbReference type="OrthoDB" id="9811788at2"/>
<name>A0A326RTC9_9BACT</name>
<dbReference type="EMBL" id="QKTX01000016">
    <property type="protein sequence ID" value="PZV78587.1"/>
    <property type="molecule type" value="Genomic_DNA"/>
</dbReference>
<dbReference type="SUPFAM" id="SSF88723">
    <property type="entry name" value="PIN domain-like"/>
    <property type="match status" value="1"/>
</dbReference>
<protein>
    <recommendedName>
        <fullName evidence="1">PIN domain-containing protein</fullName>
    </recommendedName>
</protein>
<feature type="domain" description="PIN" evidence="1">
    <location>
        <begin position="4"/>
        <end position="115"/>
    </location>
</feature>
<dbReference type="InterPro" id="IPR002716">
    <property type="entry name" value="PIN_dom"/>
</dbReference>
<evidence type="ECO:0000259" key="1">
    <source>
        <dbReference type="Pfam" id="PF01850"/>
    </source>
</evidence>
<gene>
    <name evidence="2" type="ORF">CLV31_11616</name>
</gene>
<evidence type="ECO:0000313" key="3">
    <source>
        <dbReference type="Proteomes" id="UP000248917"/>
    </source>
</evidence>
<sequence>MNGVLIDTSVWIEYFRGNRNFIDPGLELIDLGMAYSLEVVFAELAQGAKSKRELEIILAFFSNMKLLDSNGLIFKAGVYSQQNRLIEKGIGLIDAILIVCTIENDLKLWTLDKKILSFLNSERVFHPKTNF</sequence>
<reference evidence="2 3" key="1">
    <citation type="submission" date="2018-06" db="EMBL/GenBank/DDBJ databases">
        <title>Genomic Encyclopedia of Archaeal and Bacterial Type Strains, Phase II (KMG-II): from individual species to whole genera.</title>
        <authorList>
            <person name="Goeker M."/>
        </authorList>
    </citation>
    <scope>NUCLEOTIDE SEQUENCE [LARGE SCALE GENOMIC DNA]</scope>
    <source>
        <strain evidence="2 3">T4</strain>
    </source>
</reference>
<dbReference type="RefSeq" id="WP_111394428.1">
    <property type="nucleotide sequence ID" value="NZ_QKTX01000016.1"/>
</dbReference>